<reference evidence="2" key="2">
    <citation type="submission" date="2021-02" db="EMBL/GenBank/DDBJ databases">
        <authorList>
            <person name="Kimball J.A."/>
            <person name="Haas M.W."/>
            <person name="Macchietto M."/>
            <person name="Kono T."/>
            <person name="Duquette J."/>
            <person name="Shao M."/>
        </authorList>
    </citation>
    <scope>NUCLEOTIDE SEQUENCE</scope>
    <source>
        <tissue evidence="2">Fresh leaf tissue</tissue>
    </source>
</reference>
<evidence type="ECO:0000313" key="3">
    <source>
        <dbReference type="Proteomes" id="UP000729402"/>
    </source>
</evidence>
<dbReference type="Proteomes" id="UP000729402">
    <property type="component" value="Unassembled WGS sequence"/>
</dbReference>
<evidence type="ECO:0000313" key="2">
    <source>
        <dbReference type="EMBL" id="KAG8061428.1"/>
    </source>
</evidence>
<feature type="region of interest" description="Disordered" evidence="1">
    <location>
        <begin position="90"/>
        <end position="111"/>
    </location>
</feature>
<gene>
    <name evidence="2" type="ORF">GUJ93_ZPchr0003g18145</name>
</gene>
<feature type="region of interest" description="Disordered" evidence="1">
    <location>
        <begin position="1"/>
        <end position="31"/>
    </location>
</feature>
<name>A0A8J5VW90_ZIZPA</name>
<reference evidence="2" key="1">
    <citation type="journal article" date="2021" name="bioRxiv">
        <title>Whole Genome Assembly and Annotation of Northern Wild Rice, Zizania palustris L., Supports a Whole Genome Duplication in the Zizania Genus.</title>
        <authorList>
            <person name="Haas M."/>
            <person name="Kono T."/>
            <person name="Macchietto M."/>
            <person name="Millas R."/>
            <person name="McGilp L."/>
            <person name="Shao M."/>
            <person name="Duquette J."/>
            <person name="Hirsch C.N."/>
            <person name="Kimball J."/>
        </authorList>
    </citation>
    <scope>NUCLEOTIDE SEQUENCE</scope>
    <source>
        <tissue evidence="2">Fresh leaf tissue</tissue>
    </source>
</reference>
<evidence type="ECO:0000256" key="1">
    <source>
        <dbReference type="SAM" id="MobiDB-lite"/>
    </source>
</evidence>
<protein>
    <submittedName>
        <fullName evidence="2">Uncharacterized protein</fullName>
    </submittedName>
</protein>
<organism evidence="2 3">
    <name type="scientific">Zizania palustris</name>
    <name type="common">Northern wild rice</name>
    <dbReference type="NCBI Taxonomy" id="103762"/>
    <lineage>
        <taxon>Eukaryota</taxon>
        <taxon>Viridiplantae</taxon>
        <taxon>Streptophyta</taxon>
        <taxon>Embryophyta</taxon>
        <taxon>Tracheophyta</taxon>
        <taxon>Spermatophyta</taxon>
        <taxon>Magnoliopsida</taxon>
        <taxon>Liliopsida</taxon>
        <taxon>Poales</taxon>
        <taxon>Poaceae</taxon>
        <taxon>BOP clade</taxon>
        <taxon>Oryzoideae</taxon>
        <taxon>Oryzeae</taxon>
        <taxon>Zizaniinae</taxon>
        <taxon>Zizania</taxon>
    </lineage>
</organism>
<dbReference type="EMBL" id="JAAALK010000286">
    <property type="protein sequence ID" value="KAG8061428.1"/>
    <property type="molecule type" value="Genomic_DNA"/>
</dbReference>
<proteinExistence type="predicted"/>
<comment type="caution">
    <text evidence="2">The sequence shown here is derived from an EMBL/GenBank/DDBJ whole genome shotgun (WGS) entry which is preliminary data.</text>
</comment>
<sequence length="111" mass="11981">MPAPAGCRRRYRTLPPVPAGSHHRRSVLSPPPVLAPSSVRFLSTATGTAVIVAGPHRCCLRRRLRRLSLPPASSSIRYLATAAGSVIAAAGPTRRRYRTRAPSREPETSYA</sequence>
<accession>A0A8J5VW90</accession>
<feature type="compositionally biased region" description="Basic and acidic residues" evidence="1">
    <location>
        <begin position="102"/>
        <end position="111"/>
    </location>
</feature>
<dbReference type="AlphaFoldDB" id="A0A8J5VW90"/>
<keyword evidence="3" id="KW-1185">Reference proteome</keyword>